<dbReference type="SUPFAM" id="SSF51735">
    <property type="entry name" value="NAD(P)-binding Rossmann-fold domains"/>
    <property type="match status" value="1"/>
</dbReference>
<dbReference type="GO" id="GO:0016628">
    <property type="term" value="F:oxidoreductase activity, acting on the CH-CH group of donors, NAD or NADP as acceptor"/>
    <property type="evidence" value="ECO:0007669"/>
    <property type="project" value="InterPro"/>
</dbReference>
<evidence type="ECO:0000313" key="3">
    <source>
        <dbReference type="EMBL" id="KAK7044412.1"/>
    </source>
</evidence>
<dbReference type="PANTHER" id="PTHR43205">
    <property type="entry name" value="PROSTAGLANDIN REDUCTASE"/>
    <property type="match status" value="1"/>
</dbReference>
<evidence type="ECO:0000259" key="2">
    <source>
        <dbReference type="SMART" id="SM00829"/>
    </source>
</evidence>
<dbReference type="InterPro" id="IPR020843">
    <property type="entry name" value="ER"/>
</dbReference>
<evidence type="ECO:0000256" key="1">
    <source>
        <dbReference type="ARBA" id="ARBA00023002"/>
    </source>
</evidence>
<dbReference type="Proteomes" id="UP001362999">
    <property type="component" value="Unassembled WGS sequence"/>
</dbReference>
<dbReference type="EMBL" id="JAWWNJ010000011">
    <property type="protein sequence ID" value="KAK7044412.1"/>
    <property type="molecule type" value="Genomic_DNA"/>
</dbReference>
<comment type="caution">
    <text evidence="3">The sequence shown here is derived from an EMBL/GenBank/DDBJ whole genome shotgun (WGS) entry which is preliminary data.</text>
</comment>
<dbReference type="PANTHER" id="PTHR43205:SF7">
    <property type="entry name" value="PROSTAGLANDIN REDUCTASE 1"/>
    <property type="match status" value="1"/>
</dbReference>
<keyword evidence="4" id="KW-1185">Reference proteome</keyword>
<dbReference type="Gene3D" id="3.40.50.720">
    <property type="entry name" value="NAD(P)-binding Rossmann-like Domain"/>
    <property type="match status" value="1"/>
</dbReference>
<dbReference type="CDD" id="cd05288">
    <property type="entry name" value="PGDH"/>
    <property type="match status" value="1"/>
</dbReference>
<dbReference type="Pfam" id="PF16884">
    <property type="entry name" value="ADH_N_2"/>
    <property type="match status" value="1"/>
</dbReference>
<dbReference type="InterPro" id="IPR036291">
    <property type="entry name" value="NAD(P)-bd_dom_sf"/>
</dbReference>
<dbReference type="InterPro" id="IPR011032">
    <property type="entry name" value="GroES-like_sf"/>
</dbReference>
<protein>
    <submittedName>
        <fullName evidence="3">Zinc-type alcohol dehydrogenase-like protein PB24D3.08c</fullName>
    </submittedName>
</protein>
<sequence>MLTPNPRIVFAKRVPADSLPIPGEHLIHDPTPTIDLDAVPLRGGYLTKTLMIAPEPFLRERMRERHVDSYSMHFVLGAPVVGFALVVVLRSEKEGINVGDHLYGMTHWEAYTVQPYIEGRADLKSGNYPDWTIDLEAGGMSAVPDPKGAYPWSLYLGILGGPGLTAYCGLEAYGDAKAGETIYVSSGAGTVGSVVIQLAKHRGLRVIASAGSDAKVEYMRSLGADVAFNYKTHPVSKTLKEHGPLDIYWDNVGGESVEAAIENARTRARFIMCGTLSEYNTPPDECYGVKNTGKIFKKLLQIRGLFVGDLIPTYAGKFYAEMPQLMAQGKMVWKEVVSEGLESAPEALRALLQSGGGDDLGKPIIVVAKE</sequence>
<dbReference type="InterPro" id="IPR013149">
    <property type="entry name" value="ADH-like_C"/>
</dbReference>
<evidence type="ECO:0000313" key="4">
    <source>
        <dbReference type="Proteomes" id="UP001362999"/>
    </source>
</evidence>
<dbReference type="Gene3D" id="3.90.180.10">
    <property type="entry name" value="Medium-chain alcohol dehydrogenases, catalytic domain"/>
    <property type="match status" value="1"/>
</dbReference>
<organism evidence="3 4">
    <name type="scientific">Favolaschia claudopus</name>
    <dbReference type="NCBI Taxonomy" id="2862362"/>
    <lineage>
        <taxon>Eukaryota</taxon>
        <taxon>Fungi</taxon>
        <taxon>Dikarya</taxon>
        <taxon>Basidiomycota</taxon>
        <taxon>Agaricomycotina</taxon>
        <taxon>Agaricomycetes</taxon>
        <taxon>Agaricomycetidae</taxon>
        <taxon>Agaricales</taxon>
        <taxon>Marasmiineae</taxon>
        <taxon>Mycenaceae</taxon>
        <taxon>Favolaschia</taxon>
    </lineage>
</organism>
<name>A0AAW0D1P7_9AGAR</name>
<dbReference type="AlphaFoldDB" id="A0AAW0D1P7"/>
<dbReference type="InterPro" id="IPR041694">
    <property type="entry name" value="ADH_N_2"/>
</dbReference>
<proteinExistence type="predicted"/>
<keyword evidence="1" id="KW-0560">Oxidoreductase</keyword>
<reference evidence="3 4" key="1">
    <citation type="journal article" date="2024" name="J Genomics">
        <title>Draft genome sequencing and assembly of Favolaschia claudopus CIRM-BRFM 2984 isolated from oak limbs.</title>
        <authorList>
            <person name="Navarro D."/>
            <person name="Drula E."/>
            <person name="Chaduli D."/>
            <person name="Cazenave R."/>
            <person name="Ahrendt S."/>
            <person name="Wang J."/>
            <person name="Lipzen A."/>
            <person name="Daum C."/>
            <person name="Barry K."/>
            <person name="Grigoriev I.V."/>
            <person name="Favel A."/>
            <person name="Rosso M.N."/>
            <person name="Martin F."/>
        </authorList>
    </citation>
    <scope>NUCLEOTIDE SEQUENCE [LARGE SCALE GENOMIC DNA]</scope>
    <source>
        <strain evidence="3 4">CIRM-BRFM 2984</strain>
    </source>
</reference>
<dbReference type="SUPFAM" id="SSF50129">
    <property type="entry name" value="GroES-like"/>
    <property type="match status" value="1"/>
</dbReference>
<dbReference type="SMART" id="SM00829">
    <property type="entry name" value="PKS_ER"/>
    <property type="match status" value="1"/>
</dbReference>
<gene>
    <name evidence="3" type="ORF">R3P38DRAFT_163060</name>
</gene>
<dbReference type="InterPro" id="IPR045010">
    <property type="entry name" value="MDR_fam"/>
</dbReference>
<dbReference type="Pfam" id="PF00107">
    <property type="entry name" value="ADH_zinc_N"/>
    <property type="match status" value="1"/>
</dbReference>
<accession>A0AAW0D1P7</accession>
<feature type="domain" description="Enoyl reductase (ER)" evidence="2">
    <location>
        <begin position="45"/>
        <end position="365"/>
    </location>
</feature>